<proteinExistence type="predicted"/>
<dbReference type="EMBL" id="FUYZ01000002">
    <property type="protein sequence ID" value="SKB71006.1"/>
    <property type="molecule type" value="Genomic_DNA"/>
</dbReference>
<feature type="domain" description="Gliding motility-associated protein GldM N-terminal" evidence="3">
    <location>
        <begin position="31"/>
        <end position="232"/>
    </location>
</feature>
<evidence type="ECO:0000313" key="7">
    <source>
        <dbReference type="Proteomes" id="UP000191112"/>
    </source>
</evidence>
<dbReference type="Pfam" id="PF21601">
    <property type="entry name" value="GldM_2nd"/>
    <property type="match status" value="1"/>
</dbReference>
<feature type="domain" description="Gliding motility-associated protein GldM first immunoglobulin-like" evidence="4">
    <location>
        <begin position="236"/>
        <end position="328"/>
    </location>
</feature>
<dbReference type="InterPro" id="IPR048405">
    <property type="entry name" value="GldM_Ig-like-1"/>
</dbReference>
<dbReference type="OrthoDB" id="1490890at2"/>
<dbReference type="Pfam" id="PF12080">
    <property type="entry name" value="GldM_4th"/>
    <property type="match status" value="1"/>
</dbReference>
<keyword evidence="1" id="KW-1133">Transmembrane helix</keyword>
<gene>
    <name evidence="6" type="ORF">SAMN05660477_00725</name>
</gene>
<reference evidence="6 7" key="1">
    <citation type="submission" date="2017-02" db="EMBL/GenBank/DDBJ databases">
        <authorList>
            <person name="Peterson S.W."/>
        </authorList>
    </citation>
    <scope>NUCLEOTIDE SEQUENCE [LARGE SCALE GENOMIC DNA]</scope>
    <source>
        <strain evidence="6 7">DSM 22323</strain>
    </source>
</reference>
<dbReference type="InterPro" id="IPR022720">
    <property type="entry name" value="Motility-assoc_prot_GldM_N"/>
</dbReference>
<dbReference type="InterPro" id="IPR022719">
    <property type="entry name" value="Motility-assoc_prot_GldM_C"/>
</dbReference>
<keyword evidence="7" id="KW-1185">Reference proteome</keyword>
<feature type="domain" description="Gliding motility-associated protein GldM second immunoglobulin-like" evidence="5">
    <location>
        <begin position="342"/>
        <end position="418"/>
    </location>
</feature>
<dbReference type="RefSeq" id="WP_079666010.1">
    <property type="nucleotide sequence ID" value="NZ_FUYZ01000002.1"/>
</dbReference>
<name>A0A1T5DH53_9FLAO</name>
<dbReference type="STRING" id="619805.SAMN05660477_00725"/>
<feature type="domain" description="Gliding motility-associated protein GldM C-terminal" evidence="2">
    <location>
        <begin position="421"/>
        <end position="524"/>
    </location>
</feature>
<evidence type="ECO:0000259" key="5">
    <source>
        <dbReference type="Pfam" id="PF21602"/>
    </source>
</evidence>
<dbReference type="InterPro" id="IPR048406">
    <property type="entry name" value="GldM_Ig-like-2"/>
</dbReference>
<evidence type="ECO:0000313" key="6">
    <source>
        <dbReference type="EMBL" id="SKB71006.1"/>
    </source>
</evidence>
<dbReference type="Proteomes" id="UP000191112">
    <property type="component" value="Unassembled WGS sequence"/>
</dbReference>
<sequence length="524" mass="56145">MAQGKQTPRQKMINLMYLVFIAMLAMQIDQEIIRSYKDTNQSLTDTRNMVEEKNDKIFEKTLQAKAAASPEVYGPLQEQYKGLEAKTDDLVSFIDGLKGKMSTAAEYDPNLPSEESFTALNNTEPATKLFFNDGDEKNPSKTAAELKTKMDDLRNYITTTFASNQQFADIAKRAQKTLVPDFVKGDKRAAGGKSWVQYKFYNQPLIAALSNLEVIQSEARNLQSDAISSMLQEKVDADIKFDAYEALVQGPKQVLQGSPQEVKVAIGTRASAIPGLQITGVSRIENGQGIATLNAGAVGPQALRGEIKFTDKNGKVHSLPYEHTYDVIAGVQELKAQKGALLSADKMNVLYRGLPNPVSGSILGASGNISLSASGASVGGGNGKWTVTPSAGNEVTLTISGKDPKGATISQPFKFRVKNVPPPVGQIRGRNVVAMPASSIANQSVTVAMPDFDFPVSFSVNSFMFKVPGKAAMRVNGSSLNAVEGLTKGLRSGDIAIVFDIQATATGLGGQVLQNIPGIAINVQ</sequence>
<feature type="transmembrane region" description="Helical" evidence="1">
    <location>
        <begin position="12"/>
        <end position="28"/>
    </location>
</feature>
<evidence type="ECO:0000259" key="4">
    <source>
        <dbReference type="Pfam" id="PF21601"/>
    </source>
</evidence>
<evidence type="ECO:0000259" key="3">
    <source>
        <dbReference type="Pfam" id="PF12081"/>
    </source>
</evidence>
<keyword evidence="1" id="KW-0472">Membrane</keyword>
<dbReference type="Pfam" id="PF12081">
    <property type="entry name" value="GldM_1st"/>
    <property type="match status" value="1"/>
</dbReference>
<dbReference type="AlphaFoldDB" id="A0A1T5DH53"/>
<dbReference type="NCBIfam" id="TIGR03517">
    <property type="entry name" value="GldM_gliding"/>
    <property type="match status" value="1"/>
</dbReference>
<accession>A0A1T5DH53</accession>
<evidence type="ECO:0000259" key="2">
    <source>
        <dbReference type="Pfam" id="PF12080"/>
    </source>
</evidence>
<evidence type="ECO:0000256" key="1">
    <source>
        <dbReference type="SAM" id="Phobius"/>
    </source>
</evidence>
<dbReference type="Pfam" id="PF21602">
    <property type="entry name" value="GldM_3rd"/>
    <property type="match status" value="1"/>
</dbReference>
<keyword evidence="1" id="KW-0812">Transmembrane</keyword>
<dbReference type="InterPro" id="IPR019859">
    <property type="entry name" value="Motility-assoc_prot_GldM"/>
</dbReference>
<organism evidence="6 7">
    <name type="scientific">Soonwooa buanensis</name>
    <dbReference type="NCBI Taxonomy" id="619805"/>
    <lineage>
        <taxon>Bacteria</taxon>
        <taxon>Pseudomonadati</taxon>
        <taxon>Bacteroidota</taxon>
        <taxon>Flavobacteriia</taxon>
        <taxon>Flavobacteriales</taxon>
        <taxon>Weeksellaceae</taxon>
        <taxon>Chryseobacterium group</taxon>
        <taxon>Soonwooa</taxon>
    </lineage>
</organism>
<protein>
    <submittedName>
        <fullName evidence="6">Gliding motility-associated protein GldM</fullName>
    </submittedName>
</protein>